<organism evidence="1 2">
    <name type="scientific">Halomicronema hongdechloris C2206</name>
    <dbReference type="NCBI Taxonomy" id="1641165"/>
    <lineage>
        <taxon>Bacteria</taxon>
        <taxon>Bacillati</taxon>
        <taxon>Cyanobacteriota</taxon>
        <taxon>Cyanophyceae</taxon>
        <taxon>Nodosilineales</taxon>
        <taxon>Nodosilineaceae</taxon>
        <taxon>Halomicronema</taxon>
    </lineage>
</organism>
<name>A0A1Z3HJ19_9CYAN</name>
<dbReference type="Proteomes" id="UP000191901">
    <property type="component" value="Chromosome"/>
</dbReference>
<dbReference type="KEGG" id="hhg:XM38_012200"/>
<dbReference type="AlphaFoldDB" id="A0A1Z3HJ19"/>
<sequence>MNLLKRLERLQQQAAINRLPSMSDAELEELVGHDEIGQKLKSCSDFELQRIARSGKWN</sequence>
<evidence type="ECO:0000313" key="2">
    <source>
        <dbReference type="Proteomes" id="UP000191901"/>
    </source>
</evidence>
<accession>A0A1Z3HJ19</accession>
<protein>
    <submittedName>
        <fullName evidence="1">Uncharacterized protein</fullName>
    </submittedName>
</protein>
<dbReference type="EMBL" id="CP021983">
    <property type="protein sequence ID" value="ASC70283.1"/>
    <property type="molecule type" value="Genomic_DNA"/>
</dbReference>
<keyword evidence="2" id="KW-1185">Reference proteome</keyword>
<proteinExistence type="predicted"/>
<reference evidence="1 2" key="1">
    <citation type="journal article" date="2016" name="Biochim. Biophys. Acta">
        <title>Characterization of red-shifted phycobilisomes isolated from the chlorophyll f-containing cyanobacterium Halomicronema hongdechloris.</title>
        <authorList>
            <person name="Li Y."/>
            <person name="Lin Y."/>
            <person name="Garvey C.J."/>
            <person name="Birch D."/>
            <person name="Corkery R.W."/>
            <person name="Loughlin P.C."/>
            <person name="Scheer H."/>
            <person name="Willows R.D."/>
            <person name="Chen M."/>
        </authorList>
    </citation>
    <scope>NUCLEOTIDE SEQUENCE [LARGE SCALE GENOMIC DNA]</scope>
    <source>
        <strain evidence="1 2">C2206</strain>
    </source>
</reference>
<evidence type="ECO:0000313" key="1">
    <source>
        <dbReference type="EMBL" id="ASC70283.1"/>
    </source>
</evidence>
<gene>
    <name evidence="1" type="ORF">XM38_012200</name>
</gene>